<evidence type="ECO:0000313" key="6">
    <source>
        <dbReference type="EMBL" id="PNF26551.1"/>
    </source>
</evidence>
<dbReference type="GO" id="GO:0005737">
    <property type="term" value="C:cytoplasm"/>
    <property type="evidence" value="ECO:0007669"/>
    <property type="project" value="InterPro"/>
</dbReference>
<evidence type="ECO:0000256" key="2">
    <source>
        <dbReference type="ARBA" id="ARBA00022553"/>
    </source>
</evidence>
<feature type="compositionally biased region" description="Low complexity" evidence="3">
    <location>
        <begin position="524"/>
        <end position="541"/>
    </location>
</feature>
<feature type="compositionally biased region" description="Polar residues" evidence="3">
    <location>
        <begin position="644"/>
        <end position="653"/>
    </location>
</feature>
<evidence type="ECO:0000256" key="3">
    <source>
        <dbReference type="SAM" id="MobiDB-lite"/>
    </source>
</evidence>
<dbReference type="Proteomes" id="UP000235965">
    <property type="component" value="Unassembled WGS sequence"/>
</dbReference>
<feature type="compositionally biased region" description="Basic and acidic residues" evidence="3">
    <location>
        <begin position="806"/>
        <end position="815"/>
    </location>
</feature>
<gene>
    <name evidence="6" type="ORF">B7P43_G13261</name>
</gene>
<proteinExistence type="predicted"/>
<dbReference type="SMART" id="SM00721">
    <property type="entry name" value="BAR"/>
    <property type="match status" value="1"/>
</dbReference>
<feature type="region of interest" description="Disordered" evidence="3">
    <location>
        <begin position="719"/>
        <end position="861"/>
    </location>
</feature>
<dbReference type="InterPro" id="IPR004148">
    <property type="entry name" value="BAR_dom"/>
</dbReference>
<name>A0A2J7QD90_9NEOP</name>
<feature type="compositionally biased region" description="Polar residues" evidence="3">
    <location>
        <begin position="941"/>
        <end position="953"/>
    </location>
</feature>
<sequence length="1014" mass="110934">MPSFVHFDRDLQSSGLKMKKQFFRVKQLADQHFSRAGKTEVLSDDLQEADRKVEYISRACGNTSKKLGTLFLGQDASREKRLKKNSEHLLGVTMQDNGSCEEECLLSTILSDSAKIEMNLANEALDHEVQVEQLVVTPLQQMLDNDVPKHKAKLSKLTLDMDSARTRYHTALKHGSANTNAVKEELEDAELKVEQCRDMLASEMFQLISREADLAQTIVQYVKLQRAYHQSALKILEEKIPELEKNIRDSPLKPVYGYPLEEHLRVTQRKVAFPIELCVCALLELGMEEEGLFRVAGGSSKVRRMKMSFDAGCLTLPTALEYRDPHVIAGALKSYLRELPEPLMTHALYDEWVTAARIQSSSEARQQALKLVVDKLPEANFDNLRYLIKFLSALSRNQEVNKMTPQNIAIVIAPNLIWSQADESTTMGMNMSSANTYSSIVDSLVNNAELFFPGDIEFFQTFSHETTLINGMTTSIGSVSGFQPHEWTSSSPSEKMATSGHTRGSSGDGQLINLGEPDMKRTQSNSSLSDHSSPPHGSPKPAARRKNKPAPVPPATGASPKEPPPPPSGSTPEKPEKPPRPAVGPVSSTLPRPSKKNSGEYDVRTAVSGPVENVSPMATERNQKSSDSSISSGMRKQSTDGLEHQQNCMVSSSMHRRLSSGGGEKVCTEKSVEGNESVSPIAESQMAPSATAVGTTTIAITSGCTGKVSGVTESLQQKNIAHPSIGSSSALEKKHPQRPIPVAAPRSTVNINASNATVSNREVQNQSSENKTSENVCSASSRVSSESTKDVDALGGHDSVVLRRPLHSESGDRSNKPAVPERPAILLRPHNSFRGSRHSADSDTSSDKHNTDSERPLLERTHMYCVDKQQVAIIQVGGEKEKMVAVPINNNNNNEPVLQRSPSMGGRPHSVSLSDKGQCLEKPERPPKPENANSCVERGQRQSSHSRTMSEGNIFNFDKDKSGMRPQPSQTSPQGSGNSPGSPRHPSRPPRPQPPPPPPPGKCKQERLWESTDL</sequence>
<feature type="compositionally biased region" description="Low complexity" evidence="3">
    <location>
        <begin position="966"/>
        <end position="984"/>
    </location>
</feature>
<dbReference type="Gene3D" id="1.10.555.10">
    <property type="entry name" value="Rho GTPase activation protein"/>
    <property type="match status" value="1"/>
</dbReference>
<feature type="compositionally biased region" description="Polar residues" evidence="3">
    <location>
        <begin position="747"/>
        <end position="770"/>
    </location>
</feature>
<dbReference type="PANTHER" id="PTHR14130:SF14">
    <property type="entry name" value="RHO GTPASE-ACTIVATING PROTEIN 92B"/>
    <property type="match status" value="1"/>
</dbReference>
<feature type="domain" description="BAR" evidence="5">
    <location>
        <begin position="31"/>
        <end position="252"/>
    </location>
</feature>
<dbReference type="InterPro" id="IPR047165">
    <property type="entry name" value="RHG17/44/SH3BP1-like"/>
</dbReference>
<feature type="compositionally biased region" description="Polar residues" evidence="3">
    <location>
        <begin position="625"/>
        <end position="636"/>
    </location>
</feature>
<dbReference type="PANTHER" id="PTHR14130">
    <property type="entry name" value="3BP-1 RELATED RHOGAP"/>
    <property type="match status" value="1"/>
</dbReference>
<keyword evidence="1" id="KW-0343">GTPase activation</keyword>
<evidence type="ECO:0000313" key="7">
    <source>
        <dbReference type="Proteomes" id="UP000235965"/>
    </source>
</evidence>
<dbReference type="AlphaFoldDB" id="A0A2J7QD90"/>
<dbReference type="GO" id="GO:0007165">
    <property type="term" value="P:signal transduction"/>
    <property type="evidence" value="ECO:0007669"/>
    <property type="project" value="InterPro"/>
</dbReference>
<keyword evidence="7" id="KW-1185">Reference proteome</keyword>
<dbReference type="InterPro" id="IPR027267">
    <property type="entry name" value="AH/BAR_dom_sf"/>
</dbReference>
<feature type="region of interest" description="Disordered" evidence="3">
    <location>
        <begin position="887"/>
        <end position="1014"/>
    </location>
</feature>
<dbReference type="InParanoid" id="A0A2J7QD90"/>
<feature type="compositionally biased region" description="Polar residues" evidence="3">
    <location>
        <begin position="719"/>
        <end position="730"/>
    </location>
</feature>
<feature type="compositionally biased region" description="Polar residues" evidence="3">
    <location>
        <begin position="480"/>
        <end position="493"/>
    </location>
</feature>
<feature type="compositionally biased region" description="Pro residues" evidence="3">
    <location>
        <begin position="989"/>
        <end position="1001"/>
    </location>
</feature>
<feature type="compositionally biased region" description="Low complexity" evidence="3">
    <location>
        <begin position="773"/>
        <end position="786"/>
    </location>
</feature>
<evidence type="ECO:0008006" key="8">
    <source>
        <dbReference type="Google" id="ProtNLM"/>
    </source>
</evidence>
<feature type="compositionally biased region" description="Basic and acidic residues" evidence="3">
    <location>
        <begin position="1003"/>
        <end position="1014"/>
    </location>
</feature>
<feature type="domain" description="Rho-GAP" evidence="4">
    <location>
        <begin position="258"/>
        <end position="452"/>
    </location>
</feature>
<dbReference type="EMBL" id="NEVH01015826">
    <property type="protein sequence ID" value="PNF26551.1"/>
    <property type="molecule type" value="Genomic_DNA"/>
</dbReference>
<dbReference type="InterPro" id="IPR008936">
    <property type="entry name" value="Rho_GTPase_activation_prot"/>
</dbReference>
<protein>
    <recommendedName>
        <fullName evidence="8">Rho-GAP domain-containing protein</fullName>
    </recommendedName>
</protein>
<dbReference type="Pfam" id="PF00620">
    <property type="entry name" value="RhoGAP"/>
    <property type="match status" value="1"/>
</dbReference>
<feature type="region of interest" description="Disordered" evidence="3">
    <location>
        <begin position="480"/>
        <end position="690"/>
    </location>
</feature>
<dbReference type="SUPFAM" id="SSF103657">
    <property type="entry name" value="BAR/IMD domain-like"/>
    <property type="match status" value="1"/>
</dbReference>
<dbReference type="SUPFAM" id="SSF48350">
    <property type="entry name" value="GTPase activation domain, GAP"/>
    <property type="match status" value="1"/>
</dbReference>
<evidence type="ECO:0000256" key="1">
    <source>
        <dbReference type="ARBA" id="ARBA00022468"/>
    </source>
</evidence>
<evidence type="ECO:0000259" key="4">
    <source>
        <dbReference type="PROSITE" id="PS50238"/>
    </source>
</evidence>
<dbReference type="GO" id="GO:0005096">
    <property type="term" value="F:GTPase activator activity"/>
    <property type="evidence" value="ECO:0007669"/>
    <property type="project" value="UniProtKB-KW"/>
</dbReference>
<dbReference type="OrthoDB" id="19923at2759"/>
<dbReference type="STRING" id="105785.A0A2J7QD90"/>
<dbReference type="PROSITE" id="PS51021">
    <property type="entry name" value="BAR"/>
    <property type="match status" value="1"/>
</dbReference>
<dbReference type="EMBL" id="NEVH01015826">
    <property type="protein sequence ID" value="PNF26552.1"/>
    <property type="molecule type" value="Genomic_DNA"/>
</dbReference>
<evidence type="ECO:0000259" key="5">
    <source>
        <dbReference type="PROSITE" id="PS51021"/>
    </source>
</evidence>
<dbReference type="GO" id="GO:0035020">
    <property type="term" value="P:regulation of Rac protein signal transduction"/>
    <property type="evidence" value="ECO:0007669"/>
    <property type="project" value="TreeGrafter"/>
</dbReference>
<dbReference type="FunFam" id="1.10.555.10:FF:000001">
    <property type="entry name" value="Rho GTPase activating protein 44"/>
    <property type="match status" value="1"/>
</dbReference>
<dbReference type="GO" id="GO:0032956">
    <property type="term" value="P:regulation of actin cytoskeleton organization"/>
    <property type="evidence" value="ECO:0007669"/>
    <property type="project" value="TreeGrafter"/>
</dbReference>
<dbReference type="Gene3D" id="1.20.1270.60">
    <property type="entry name" value="Arfaptin homology (AH) domain/BAR domain"/>
    <property type="match status" value="1"/>
</dbReference>
<feature type="compositionally biased region" description="Basic and acidic residues" evidence="3">
    <location>
        <begin position="918"/>
        <end position="928"/>
    </location>
</feature>
<feature type="compositionally biased region" description="Basic and acidic residues" evidence="3">
    <location>
        <begin position="838"/>
        <end position="861"/>
    </location>
</feature>
<reference evidence="6 7" key="1">
    <citation type="submission" date="2017-12" db="EMBL/GenBank/DDBJ databases">
        <title>Hemimetabolous genomes reveal molecular basis of termite eusociality.</title>
        <authorList>
            <person name="Harrison M.C."/>
            <person name="Jongepier E."/>
            <person name="Robertson H.M."/>
            <person name="Arning N."/>
            <person name="Bitard-Feildel T."/>
            <person name="Chao H."/>
            <person name="Childers C.P."/>
            <person name="Dinh H."/>
            <person name="Doddapaneni H."/>
            <person name="Dugan S."/>
            <person name="Gowin J."/>
            <person name="Greiner C."/>
            <person name="Han Y."/>
            <person name="Hu H."/>
            <person name="Hughes D.S.T."/>
            <person name="Huylmans A.-K."/>
            <person name="Kemena C."/>
            <person name="Kremer L.P.M."/>
            <person name="Lee S.L."/>
            <person name="Lopez-Ezquerra A."/>
            <person name="Mallet L."/>
            <person name="Monroy-Kuhn J.M."/>
            <person name="Moser A."/>
            <person name="Murali S.C."/>
            <person name="Muzny D.M."/>
            <person name="Otani S."/>
            <person name="Piulachs M.-D."/>
            <person name="Poelchau M."/>
            <person name="Qu J."/>
            <person name="Schaub F."/>
            <person name="Wada-Katsumata A."/>
            <person name="Worley K.C."/>
            <person name="Xie Q."/>
            <person name="Ylla G."/>
            <person name="Poulsen M."/>
            <person name="Gibbs R.A."/>
            <person name="Schal C."/>
            <person name="Richards S."/>
            <person name="Belles X."/>
            <person name="Korb J."/>
            <person name="Bornberg-Bauer E."/>
        </authorList>
    </citation>
    <scope>NUCLEOTIDE SEQUENCE [LARGE SCALE GENOMIC DNA]</scope>
    <source>
        <tissue evidence="6">Whole body</tissue>
    </source>
</reference>
<dbReference type="Pfam" id="PF03114">
    <property type="entry name" value="BAR"/>
    <property type="match status" value="1"/>
</dbReference>
<dbReference type="CDD" id="cd07595">
    <property type="entry name" value="BAR_RhoGAP_Rich-like"/>
    <property type="match status" value="1"/>
</dbReference>
<organism evidence="6 7">
    <name type="scientific">Cryptotermes secundus</name>
    <dbReference type="NCBI Taxonomy" id="105785"/>
    <lineage>
        <taxon>Eukaryota</taxon>
        <taxon>Metazoa</taxon>
        <taxon>Ecdysozoa</taxon>
        <taxon>Arthropoda</taxon>
        <taxon>Hexapoda</taxon>
        <taxon>Insecta</taxon>
        <taxon>Pterygota</taxon>
        <taxon>Neoptera</taxon>
        <taxon>Polyneoptera</taxon>
        <taxon>Dictyoptera</taxon>
        <taxon>Blattodea</taxon>
        <taxon>Blattoidea</taxon>
        <taxon>Termitoidae</taxon>
        <taxon>Kalotermitidae</taxon>
        <taxon>Cryptotermitinae</taxon>
        <taxon>Cryptotermes</taxon>
    </lineage>
</organism>
<dbReference type="InterPro" id="IPR000198">
    <property type="entry name" value="RhoGAP_dom"/>
</dbReference>
<keyword evidence="2" id="KW-0597">Phosphoprotein</keyword>
<accession>A0A2J7QD90</accession>
<dbReference type="SMART" id="SM00324">
    <property type="entry name" value="RhoGAP"/>
    <property type="match status" value="1"/>
</dbReference>
<dbReference type="PROSITE" id="PS50238">
    <property type="entry name" value="RHOGAP"/>
    <property type="match status" value="1"/>
</dbReference>
<comment type="caution">
    <text evidence="6">The sequence shown here is derived from an EMBL/GenBank/DDBJ whole genome shotgun (WGS) entry which is preliminary data.</text>
</comment>